<dbReference type="EMBL" id="UYWX01020297">
    <property type="protein sequence ID" value="VDM30435.1"/>
    <property type="molecule type" value="Genomic_DNA"/>
</dbReference>
<accession>A0A0R3WZM9</accession>
<reference evidence="1 2" key="2">
    <citation type="submission" date="2018-11" db="EMBL/GenBank/DDBJ databases">
        <authorList>
            <consortium name="Pathogen Informatics"/>
        </authorList>
    </citation>
    <scope>NUCLEOTIDE SEQUENCE [LARGE SCALE GENOMIC DNA]</scope>
</reference>
<evidence type="ECO:0000313" key="1">
    <source>
        <dbReference type="EMBL" id="VDM30435.1"/>
    </source>
</evidence>
<sequence>MCNRFTYMSRIAWLVKRSEIIGVLPSTSLQDLRPGTKLRMAREAEKDLIVATSTCARTRVDAVANVLRTFKVTNSLQPISVALGSLIDACVSPAHAWPSLESGL</sequence>
<proteinExistence type="predicted"/>
<organism evidence="3">
    <name type="scientific">Hydatigena taeniaeformis</name>
    <name type="common">Feline tapeworm</name>
    <name type="synonym">Taenia taeniaeformis</name>
    <dbReference type="NCBI Taxonomy" id="6205"/>
    <lineage>
        <taxon>Eukaryota</taxon>
        <taxon>Metazoa</taxon>
        <taxon>Spiralia</taxon>
        <taxon>Lophotrochozoa</taxon>
        <taxon>Platyhelminthes</taxon>
        <taxon>Cestoda</taxon>
        <taxon>Eucestoda</taxon>
        <taxon>Cyclophyllidea</taxon>
        <taxon>Taeniidae</taxon>
        <taxon>Hydatigera</taxon>
    </lineage>
</organism>
<dbReference type="AlphaFoldDB" id="A0A0R3WZM9"/>
<reference evidence="3" key="1">
    <citation type="submission" date="2017-02" db="UniProtKB">
        <authorList>
            <consortium name="WormBaseParasite"/>
        </authorList>
    </citation>
    <scope>IDENTIFICATION</scope>
</reference>
<dbReference type="Proteomes" id="UP000274429">
    <property type="component" value="Unassembled WGS sequence"/>
</dbReference>
<evidence type="ECO:0000313" key="2">
    <source>
        <dbReference type="Proteomes" id="UP000274429"/>
    </source>
</evidence>
<gene>
    <name evidence="1" type="ORF">TTAC_LOCUS6251</name>
</gene>
<keyword evidence="2" id="KW-1185">Reference proteome</keyword>
<dbReference type="WBParaSite" id="TTAC_0000626601-mRNA-1">
    <property type="protein sequence ID" value="TTAC_0000626601-mRNA-1"/>
    <property type="gene ID" value="TTAC_0000626601"/>
</dbReference>
<evidence type="ECO:0000313" key="3">
    <source>
        <dbReference type="WBParaSite" id="TTAC_0000626601-mRNA-1"/>
    </source>
</evidence>
<name>A0A0R3WZM9_HYDTA</name>
<protein>
    <submittedName>
        <fullName evidence="3">LysR_substrate domain-containing protein</fullName>
    </submittedName>
</protein>